<comment type="caution">
    <text evidence="5">The sequence shown here is derived from an EMBL/GenBank/DDBJ whole genome shotgun (WGS) entry which is preliminary data.</text>
</comment>
<dbReference type="Pfam" id="PF12852">
    <property type="entry name" value="Cupin_6"/>
    <property type="match status" value="1"/>
</dbReference>
<accession>A0A8X8KRB0</accession>
<evidence type="ECO:0000313" key="5">
    <source>
        <dbReference type="EMBL" id="NUB45007.1"/>
    </source>
</evidence>
<dbReference type="PANTHER" id="PTHR46796:SF7">
    <property type="entry name" value="ARAC FAMILY TRANSCRIPTIONAL REGULATOR"/>
    <property type="match status" value="1"/>
</dbReference>
<dbReference type="Gene3D" id="1.10.10.60">
    <property type="entry name" value="Homeodomain-like"/>
    <property type="match status" value="1"/>
</dbReference>
<dbReference type="SUPFAM" id="SSF51215">
    <property type="entry name" value="Regulatory protein AraC"/>
    <property type="match status" value="1"/>
</dbReference>
<dbReference type="PRINTS" id="PR00032">
    <property type="entry name" value="HTHARAC"/>
</dbReference>
<keyword evidence="2" id="KW-0238">DNA-binding</keyword>
<dbReference type="GO" id="GO:0043565">
    <property type="term" value="F:sequence-specific DNA binding"/>
    <property type="evidence" value="ECO:0007669"/>
    <property type="project" value="InterPro"/>
</dbReference>
<feature type="domain" description="HTH araC/xylS-type" evidence="4">
    <location>
        <begin position="201"/>
        <end position="299"/>
    </location>
</feature>
<keyword evidence="3" id="KW-0804">Transcription</keyword>
<keyword evidence="1" id="KW-0805">Transcription regulation</keyword>
<gene>
    <name evidence="5" type="ORF">GEU84_011465</name>
</gene>
<dbReference type="InterPro" id="IPR032783">
    <property type="entry name" value="AraC_lig"/>
</dbReference>
<reference evidence="5" key="1">
    <citation type="submission" date="2020-05" db="EMBL/GenBank/DDBJ databases">
        <title>Fertoebacter nigrum gen. nov., sp. nov., a new member of the family Rhodobacteraceae.</title>
        <authorList>
            <person name="Szuroczki S."/>
            <person name="Abbaszade G."/>
            <person name="Buni D."/>
            <person name="Schumann P."/>
            <person name="Toth E."/>
        </authorList>
    </citation>
    <scope>NUCLEOTIDE SEQUENCE</scope>
    <source>
        <strain evidence="5">RG-N-1a</strain>
    </source>
</reference>
<evidence type="ECO:0000256" key="3">
    <source>
        <dbReference type="ARBA" id="ARBA00023163"/>
    </source>
</evidence>
<evidence type="ECO:0000259" key="4">
    <source>
        <dbReference type="PROSITE" id="PS01124"/>
    </source>
</evidence>
<dbReference type="InterPro" id="IPR014710">
    <property type="entry name" value="RmlC-like_jellyroll"/>
</dbReference>
<dbReference type="Pfam" id="PF12833">
    <property type="entry name" value="HTH_18"/>
    <property type="match status" value="1"/>
</dbReference>
<dbReference type="InterPro" id="IPR018060">
    <property type="entry name" value="HTH_AraC"/>
</dbReference>
<dbReference type="InterPro" id="IPR050204">
    <property type="entry name" value="AraC_XylS_family_regulators"/>
</dbReference>
<keyword evidence="6" id="KW-1185">Reference proteome</keyword>
<dbReference type="InterPro" id="IPR037923">
    <property type="entry name" value="HTH-like"/>
</dbReference>
<organism evidence="5 6">
    <name type="scientific">Fertoeibacter niger</name>
    <dbReference type="NCBI Taxonomy" id="2656921"/>
    <lineage>
        <taxon>Bacteria</taxon>
        <taxon>Pseudomonadati</taxon>
        <taxon>Pseudomonadota</taxon>
        <taxon>Alphaproteobacteria</taxon>
        <taxon>Rhodobacterales</taxon>
        <taxon>Paracoccaceae</taxon>
        <taxon>Fertoeibacter</taxon>
    </lineage>
</organism>
<name>A0A8X8KRB0_9RHOB</name>
<dbReference type="EMBL" id="WHUT02000006">
    <property type="protein sequence ID" value="NUB45007.1"/>
    <property type="molecule type" value="Genomic_DNA"/>
</dbReference>
<sequence>MDPLSEIISMLHPHACVAAGLDAGGDWSIRFERHAGLKCNAVLKGRCWLCVDGSKPVILEAGDCVILPHGRPFVISSAPAQEGVDAGSVYAPVRHGGTAVYGGGGDFFMASSRFLLSGTIGDMLLRGLPAVLVIRSEPEFAALQWSLNRIAQELREPKPGGALSIEHLAHFVLLQVMRQHLATAPHQTGGWLAAVADPSIARAVSAMHADIARPWTVQDLASRASLSRTSFAVRFRHVTGQTPMQYLAEWRILVAGDRLRRTKVPIARVAAEVGYASESAFSVAFKRITGRSPRQYADDPDARGQDGDRCLVVPERRLAAG</sequence>
<protein>
    <submittedName>
        <fullName evidence="5">AraC family transcriptional regulator</fullName>
    </submittedName>
</protein>
<dbReference type="Gene3D" id="2.60.120.10">
    <property type="entry name" value="Jelly Rolls"/>
    <property type="match status" value="1"/>
</dbReference>
<dbReference type="InterPro" id="IPR020449">
    <property type="entry name" value="Tscrpt_reg_AraC-type_HTH"/>
</dbReference>
<dbReference type="SUPFAM" id="SSF46689">
    <property type="entry name" value="Homeodomain-like"/>
    <property type="match status" value="2"/>
</dbReference>
<dbReference type="InterPro" id="IPR009057">
    <property type="entry name" value="Homeodomain-like_sf"/>
</dbReference>
<dbReference type="PANTHER" id="PTHR46796">
    <property type="entry name" value="HTH-TYPE TRANSCRIPTIONAL ACTIVATOR RHAS-RELATED"/>
    <property type="match status" value="1"/>
</dbReference>
<evidence type="ECO:0000256" key="1">
    <source>
        <dbReference type="ARBA" id="ARBA00023015"/>
    </source>
</evidence>
<dbReference type="AlphaFoldDB" id="A0A8X8KRB0"/>
<evidence type="ECO:0000313" key="6">
    <source>
        <dbReference type="Proteomes" id="UP000484076"/>
    </source>
</evidence>
<evidence type="ECO:0000256" key="2">
    <source>
        <dbReference type="ARBA" id="ARBA00023125"/>
    </source>
</evidence>
<dbReference type="SMART" id="SM00342">
    <property type="entry name" value="HTH_ARAC"/>
    <property type="match status" value="1"/>
</dbReference>
<proteinExistence type="predicted"/>
<dbReference type="GO" id="GO:0003700">
    <property type="term" value="F:DNA-binding transcription factor activity"/>
    <property type="evidence" value="ECO:0007669"/>
    <property type="project" value="InterPro"/>
</dbReference>
<dbReference type="RefSeq" id="WP_152825496.1">
    <property type="nucleotide sequence ID" value="NZ_WHUT02000006.1"/>
</dbReference>
<dbReference type="Proteomes" id="UP000484076">
    <property type="component" value="Unassembled WGS sequence"/>
</dbReference>
<dbReference type="PROSITE" id="PS01124">
    <property type="entry name" value="HTH_ARAC_FAMILY_2"/>
    <property type="match status" value="1"/>
</dbReference>